<dbReference type="InterPro" id="IPR051010">
    <property type="entry name" value="BCAA_transport"/>
</dbReference>
<evidence type="ECO:0000256" key="1">
    <source>
        <dbReference type="ARBA" id="ARBA00010062"/>
    </source>
</evidence>
<accession>A0A6L5X6A2</accession>
<evidence type="ECO:0000313" key="6">
    <source>
        <dbReference type="Proteomes" id="UP000481852"/>
    </source>
</evidence>
<feature type="chain" id="PRO_5026789625" evidence="3">
    <location>
        <begin position="25"/>
        <end position="404"/>
    </location>
</feature>
<evidence type="ECO:0000313" key="5">
    <source>
        <dbReference type="EMBL" id="MSS14414.1"/>
    </source>
</evidence>
<gene>
    <name evidence="5" type="ORF">FYJ35_05055</name>
</gene>
<keyword evidence="2 3" id="KW-0732">Signal</keyword>
<dbReference type="CDD" id="cd06347">
    <property type="entry name" value="PBP1_ABC_LivK_ligand_binding-like"/>
    <property type="match status" value="1"/>
</dbReference>
<dbReference type="PANTHER" id="PTHR30483">
    <property type="entry name" value="LEUCINE-SPECIFIC-BINDING PROTEIN"/>
    <property type="match status" value="1"/>
</dbReference>
<reference evidence="5 6" key="1">
    <citation type="submission" date="2019-08" db="EMBL/GenBank/DDBJ databases">
        <title>In-depth cultivation of the pig gut microbiome towards novel bacterial diversity and tailored functional studies.</title>
        <authorList>
            <person name="Wylensek D."/>
            <person name="Hitch T.C.A."/>
            <person name="Clavel T."/>
        </authorList>
    </citation>
    <scope>NUCLEOTIDE SEQUENCE [LARGE SCALE GENOMIC DNA]</scope>
    <source>
        <strain evidence="5 6">Oil+RF-744-WCA-WT-11</strain>
    </source>
</reference>
<dbReference type="PANTHER" id="PTHR30483:SF6">
    <property type="entry name" value="PERIPLASMIC BINDING PROTEIN OF ABC TRANSPORTER FOR NATURAL AMINO ACIDS"/>
    <property type="match status" value="1"/>
</dbReference>
<dbReference type="EMBL" id="VULZ01000004">
    <property type="protein sequence ID" value="MSS14414.1"/>
    <property type="molecule type" value="Genomic_DNA"/>
</dbReference>
<dbReference type="SUPFAM" id="SSF53822">
    <property type="entry name" value="Periplasmic binding protein-like I"/>
    <property type="match status" value="1"/>
</dbReference>
<evidence type="ECO:0000259" key="4">
    <source>
        <dbReference type="Pfam" id="PF13458"/>
    </source>
</evidence>
<keyword evidence="6" id="KW-1185">Reference proteome</keyword>
<evidence type="ECO:0000256" key="3">
    <source>
        <dbReference type="SAM" id="SignalP"/>
    </source>
</evidence>
<dbReference type="AlphaFoldDB" id="A0A6L5X6A2"/>
<feature type="domain" description="Leucine-binding protein" evidence="4">
    <location>
        <begin position="28"/>
        <end position="379"/>
    </location>
</feature>
<dbReference type="Gene3D" id="3.40.50.2300">
    <property type="match status" value="2"/>
</dbReference>
<protein>
    <submittedName>
        <fullName evidence="5">ABC transporter substrate-binding protein</fullName>
    </submittedName>
</protein>
<dbReference type="InterPro" id="IPR028082">
    <property type="entry name" value="Peripla_BP_I"/>
</dbReference>
<comment type="caution">
    <text evidence="5">The sequence shown here is derived from an EMBL/GenBank/DDBJ whole genome shotgun (WGS) entry which is preliminary data.</text>
</comment>
<proteinExistence type="inferred from homology"/>
<evidence type="ECO:0000256" key="2">
    <source>
        <dbReference type="ARBA" id="ARBA00022729"/>
    </source>
</evidence>
<dbReference type="InterPro" id="IPR028081">
    <property type="entry name" value="Leu-bd"/>
</dbReference>
<sequence length="404" mass="42656">MISVICAAAMAAATMPVMSMTALAADDTIKIGVFEPQTGENGGGGLQELQGARYANEIRPTVKVDGKEYKVELDEVDNKSDKTEAVTAAQKLVADKVVAVIGSYGSGVSIAAGPTFADAKIPAIGASCTNPQVTSGCDYYFRVCFLDPFQGSVMAQYAFDSGYKNVAVIDQIGDDYSTGLANFFVKQFQTLGGAIATEQQFQTNQSDFKAILAQVKAANADAIFAPSSIATAPLIIKQAREMGIDAPIMAGDTWYNQTIIDNAGAENTEGTVVSTFFDENDDSNPVATDFVKGYKEWLNADKKRIENNGGNDAIVGNSALCFDTYNVICDAIEAGNTIDGEALKDAISKIDGDYVTGHITFNETGDANKDSAYIDIAKDGKFQFLKIVTVGGGESSTEAATEAE</sequence>
<name>A0A6L5X6A2_9FIRM</name>
<organism evidence="5 6">
    <name type="scientific">Porcincola intestinalis</name>
    <dbReference type="NCBI Taxonomy" id="2606632"/>
    <lineage>
        <taxon>Bacteria</taxon>
        <taxon>Bacillati</taxon>
        <taxon>Bacillota</taxon>
        <taxon>Clostridia</taxon>
        <taxon>Lachnospirales</taxon>
        <taxon>Lachnospiraceae</taxon>
        <taxon>Porcincola</taxon>
    </lineage>
</organism>
<comment type="similarity">
    <text evidence="1">Belongs to the leucine-binding protein family.</text>
</comment>
<dbReference type="Pfam" id="PF13458">
    <property type="entry name" value="Peripla_BP_6"/>
    <property type="match status" value="1"/>
</dbReference>
<dbReference type="Proteomes" id="UP000481852">
    <property type="component" value="Unassembled WGS sequence"/>
</dbReference>
<feature type="signal peptide" evidence="3">
    <location>
        <begin position="1"/>
        <end position="24"/>
    </location>
</feature>